<feature type="domain" description="Rad50/SbcC-type AAA" evidence="16">
    <location>
        <begin position="6"/>
        <end position="234"/>
    </location>
</feature>
<dbReference type="PANTHER" id="PTHR18867:SF12">
    <property type="entry name" value="DNA REPAIR PROTEIN RAD50"/>
    <property type="match status" value="1"/>
</dbReference>
<dbReference type="SUPFAM" id="SSF52540">
    <property type="entry name" value="P-loop containing nucleoside triphosphate hydrolases"/>
    <property type="match status" value="2"/>
</dbReference>
<feature type="coiled-coil region" evidence="15">
    <location>
        <begin position="923"/>
        <end position="1055"/>
    </location>
</feature>
<dbReference type="NCBIfam" id="TIGR00606">
    <property type="entry name" value="rad50"/>
    <property type="match status" value="1"/>
</dbReference>
<evidence type="ECO:0000313" key="17">
    <source>
        <dbReference type="EMBL" id="KAH7138357.1"/>
    </source>
</evidence>
<dbReference type="Pfam" id="PF13558">
    <property type="entry name" value="SbcC_Walker_B"/>
    <property type="match status" value="1"/>
</dbReference>
<dbReference type="GO" id="GO:0000722">
    <property type="term" value="P:telomere maintenance via recombination"/>
    <property type="evidence" value="ECO:0007669"/>
    <property type="project" value="TreeGrafter"/>
</dbReference>
<keyword evidence="18" id="KW-1185">Reference proteome</keyword>
<evidence type="ECO:0000256" key="12">
    <source>
        <dbReference type="ARBA" id="ARBA00023204"/>
    </source>
</evidence>
<gene>
    <name evidence="17" type="ORF">B0J11DRAFT_514200</name>
</gene>
<feature type="coiled-coil region" evidence="15">
    <location>
        <begin position="394"/>
        <end position="446"/>
    </location>
</feature>
<dbReference type="FunFam" id="3.40.50.300:FF:000947">
    <property type="entry name" value="DNA repair protein RAD50"/>
    <property type="match status" value="1"/>
</dbReference>
<dbReference type="EMBL" id="JAGMWT010000001">
    <property type="protein sequence ID" value="KAH7138357.1"/>
    <property type="molecule type" value="Genomic_DNA"/>
</dbReference>
<dbReference type="InterPro" id="IPR004584">
    <property type="entry name" value="Rad50_eukaryotes"/>
</dbReference>
<evidence type="ECO:0000256" key="3">
    <source>
        <dbReference type="ARBA" id="ARBA00004286"/>
    </source>
</evidence>
<evidence type="ECO:0000256" key="8">
    <source>
        <dbReference type="ARBA" id="ARBA00022763"/>
    </source>
</evidence>
<comment type="similarity">
    <text evidence="4">Belongs to the SMC family. RAD50 subfamily.</text>
</comment>
<dbReference type="GO" id="GO:0006302">
    <property type="term" value="P:double-strand break repair"/>
    <property type="evidence" value="ECO:0007669"/>
    <property type="project" value="TreeGrafter"/>
</dbReference>
<organism evidence="17 18">
    <name type="scientific">Dendryphion nanum</name>
    <dbReference type="NCBI Taxonomy" id="256645"/>
    <lineage>
        <taxon>Eukaryota</taxon>
        <taxon>Fungi</taxon>
        <taxon>Dikarya</taxon>
        <taxon>Ascomycota</taxon>
        <taxon>Pezizomycotina</taxon>
        <taxon>Dothideomycetes</taxon>
        <taxon>Pleosporomycetidae</taxon>
        <taxon>Pleosporales</taxon>
        <taxon>Torulaceae</taxon>
        <taxon>Dendryphion</taxon>
    </lineage>
</organism>
<dbReference type="GO" id="GO:0007004">
    <property type="term" value="P:telomere maintenance via telomerase"/>
    <property type="evidence" value="ECO:0007669"/>
    <property type="project" value="TreeGrafter"/>
</dbReference>
<dbReference type="InterPro" id="IPR038729">
    <property type="entry name" value="Rad50/SbcC_AAA"/>
</dbReference>
<dbReference type="GO" id="GO:0003691">
    <property type="term" value="F:double-stranded telomeric DNA binding"/>
    <property type="evidence" value="ECO:0007669"/>
    <property type="project" value="TreeGrafter"/>
</dbReference>
<evidence type="ECO:0000256" key="15">
    <source>
        <dbReference type="SAM" id="Coils"/>
    </source>
</evidence>
<evidence type="ECO:0000256" key="7">
    <source>
        <dbReference type="ARBA" id="ARBA00022723"/>
    </source>
</evidence>
<dbReference type="GO" id="GO:0030870">
    <property type="term" value="C:Mre11 complex"/>
    <property type="evidence" value="ECO:0007669"/>
    <property type="project" value="InterPro"/>
</dbReference>
<keyword evidence="8" id="KW-0227">DNA damage</keyword>
<keyword evidence="13" id="KW-0539">Nucleus</keyword>
<dbReference type="Gene3D" id="1.10.287.1490">
    <property type="match status" value="1"/>
</dbReference>
<evidence type="ECO:0000256" key="6">
    <source>
        <dbReference type="ARBA" id="ARBA00022454"/>
    </source>
</evidence>
<dbReference type="GO" id="GO:0043047">
    <property type="term" value="F:single-stranded telomeric DNA binding"/>
    <property type="evidence" value="ECO:0007669"/>
    <property type="project" value="TreeGrafter"/>
</dbReference>
<evidence type="ECO:0000256" key="5">
    <source>
        <dbReference type="ARBA" id="ARBA00017893"/>
    </source>
</evidence>
<proteinExistence type="inferred from homology"/>
<keyword evidence="10" id="KW-0862">Zinc</keyword>
<evidence type="ECO:0000256" key="2">
    <source>
        <dbReference type="ARBA" id="ARBA00004123"/>
    </source>
</evidence>
<evidence type="ECO:0000256" key="9">
    <source>
        <dbReference type="ARBA" id="ARBA00022801"/>
    </source>
</evidence>
<evidence type="ECO:0000256" key="4">
    <source>
        <dbReference type="ARBA" id="ARBA00009439"/>
    </source>
</evidence>
<keyword evidence="6" id="KW-0158">Chromosome</keyword>
<feature type="coiled-coil region" evidence="15">
    <location>
        <begin position="751"/>
        <end position="877"/>
    </location>
</feature>
<protein>
    <recommendedName>
        <fullName evidence="5">DNA repair protein RAD50</fullName>
    </recommendedName>
</protein>
<comment type="subcellular location">
    <subcellularLocation>
        <location evidence="3">Chromosome</location>
    </subcellularLocation>
    <subcellularLocation>
        <location evidence="2">Nucleus</location>
    </subcellularLocation>
</comment>
<dbReference type="PANTHER" id="PTHR18867">
    <property type="entry name" value="RAD50"/>
    <property type="match status" value="1"/>
</dbReference>
<keyword evidence="12" id="KW-0234">DNA repair</keyword>
<keyword evidence="7" id="KW-0479">Metal-binding</keyword>
<feature type="coiled-coil region" evidence="15">
    <location>
        <begin position="219"/>
        <end position="253"/>
    </location>
</feature>
<evidence type="ECO:0000256" key="10">
    <source>
        <dbReference type="ARBA" id="ARBA00022833"/>
    </source>
</evidence>
<dbReference type="InterPro" id="IPR027417">
    <property type="entry name" value="P-loop_NTPase"/>
</dbReference>
<dbReference type="OrthoDB" id="18797at2759"/>
<dbReference type="GO" id="GO:0070192">
    <property type="term" value="P:chromosome organization involved in meiotic cell cycle"/>
    <property type="evidence" value="ECO:0007669"/>
    <property type="project" value="TreeGrafter"/>
</dbReference>
<accession>A0A9P9EJQ1</accession>
<reference evidence="17" key="1">
    <citation type="journal article" date="2021" name="Nat. Commun.">
        <title>Genetic determinants of endophytism in the Arabidopsis root mycobiome.</title>
        <authorList>
            <person name="Mesny F."/>
            <person name="Miyauchi S."/>
            <person name="Thiergart T."/>
            <person name="Pickel B."/>
            <person name="Atanasova L."/>
            <person name="Karlsson M."/>
            <person name="Huettel B."/>
            <person name="Barry K.W."/>
            <person name="Haridas S."/>
            <person name="Chen C."/>
            <person name="Bauer D."/>
            <person name="Andreopoulos W."/>
            <person name="Pangilinan J."/>
            <person name="LaButti K."/>
            <person name="Riley R."/>
            <person name="Lipzen A."/>
            <person name="Clum A."/>
            <person name="Drula E."/>
            <person name="Henrissat B."/>
            <person name="Kohler A."/>
            <person name="Grigoriev I.V."/>
            <person name="Martin F.M."/>
            <person name="Hacquard S."/>
        </authorList>
    </citation>
    <scope>NUCLEOTIDE SEQUENCE</scope>
    <source>
        <strain evidence="17">MPI-CAGE-CH-0243</strain>
    </source>
</reference>
<evidence type="ECO:0000256" key="11">
    <source>
        <dbReference type="ARBA" id="ARBA00023054"/>
    </source>
</evidence>
<evidence type="ECO:0000313" key="18">
    <source>
        <dbReference type="Proteomes" id="UP000700596"/>
    </source>
</evidence>
<feature type="coiled-coil region" evidence="15">
    <location>
        <begin position="581"/>
        <end position="632"/>
    </location>
</feature>
<comment type="cofactor">
    <cofactor evidence="1">
        <name>Zn(2+)</name>
        <dbReference type="ChEBI" id="CHEBI:29105"/>
    </cofactor>
</comment>
<dbReference type="GO" id="GO:0051880">
    <property type="term" value="F:G-quadruplex DNA binding"/>
    <property type="evidence" value="ECO:0007669"/>
    <property type="project" value="TreeGrafter"/>
</dbReference>
<dbReference type="GO" id="GO:0046872">
    <property type="term" value="F:metal ion binding"/>
    <property type="evidence" value="ECO:0007669"/>
    <property type="project" value="UniProtKB-KW"/>
</dbReference>
<comment type="caution">
    <text evidence="17">The sequence shown here is derived from an EMBL/GenBank/DDBJ whole genome shotgun (WGS) entry which is preliminary data.</text>
</comment>
<dbReference type="Proteomes" id="UP000700596">
    <property type="component" value="Unassembled WGS sequence"/>
</dbReference>
<dbReference type="Gene3D" id="3.40.50.300">
    <property type="entry name" value="P-loop containing nucleotide triphosphate hydrolases"/>
    <property type="match status" value="2"/>
</dbReference>
<keyword evidence="11 15" id="KW-0175">Coiled coil</keyword>
<dbReference type="Pfam" id="PF13476">
    <property type="entry name" value="AAA_23"/>
    <property type="match status" value="1"/>
</dbReference>
<dbReference type="GO" id="GO:0016887">
    <property type="term" value="F:ATP hydrolysis activity"/>
    <property type="evidence" value="ECO:0007669"/>
    <property type="project" value="InterPro"/>
</dbReference>
<evidence type="ECO:0000256" key="14">
    <source>
        <dbReference type="ARBA" id="ARBA00049360"/>
    </source>
</evidence>
<evidence type="ECO:0000259" key="16">
    <source>
        <dbReference type="Pfam" id="PF13476"/>
    </source>
</evidence>
<comment type="catalytic activity">
    <reaction evidence="14">
        <text>ATP + H2O = ADP + phosphate + H(+)</text>
        <dbReference type="Rhea" id="RHEA:13065"/>
        <dbReference type="ChEBI" id="CHEBI:15377"/>
        <dbReference type="ChEBI" id="CHEBI:15378"/>
        <dbReference type="ChEBI" id="CHEBI:30616"/>
        <dbReference type="ChEBI" id="CHEBI:43474"/>
        <dbReference type="ChEBI" id="CHEBI:456216"/>
    </reaction>
</comment>
<keyword evidence="9" id="KW-0378">Hydrolase</keyword>
<sequence length="1307" mass="149801">MSKIERLQIGGVRSFSPTHAQTIRFTGPLTLIVGSNGSGKTTVIECLKYATTGELPPNSKTGGAFIHDPKLCGEKEVMAQVRLLFTSTSGARMVLGRRLQVTVKKATRSQKTLEGSLSIKQNGETTSISTRVAELDAIVPQYLGVSKAILENVIFCHQDDSLWPLSEPSVLKKKFDEIFEALKYTKAIDNIKVLRKAQNDELAKLKISEQYAKDDKQRGAESEKKQAELYDKIEEYRNQLVVLDADLAEAQTKAKDAFDRAARFEQIVAQLNGKRIQLKANQESISELESDIKHLAESDDELQSMLGKYEQRVSEYEGQKDGLVKQYNGLKNDMSETHDDLGRKQSEIGKYQAQKEEHDRRLLKREDLIKETAKTNGIRGFEYEITDSKAAEFLDIIERISRDQNKALDRARQESQSDLRDAQNSLDELNRRKFQLSQNKENSKTQITANDKRIADLQRTMHLIKIDEGSEATLQERKNDIDERLKTAISAAKSDRFDERIEVAETAARNLDAKKEMLDNELGEATRFARDTAQVTYAQDELKKAQYSFTTMKNVHGSRIAQIVDPDWDPTTLESSFQRTLSKKDEELKAAESRRDIAQSKLDGVNFKISSLQEQQRKKRSELQKYEKIVQDAISQDDITSFDETLQGLEDQYEMSSTDQAKFQANIDYMRVCLKTAQDHDMCRLCKRSLDDDRSQNFTRAGFLQTLEKIITKAEQNAEDVNIEEVFAELEAARNAKPSHELALRLRSTELPTLESELNSLTKEREVINKQLEDHDAVIYDLREAKQDVESLSKDVQSIVNYTQQCDDLKKKIEDLTEKQKAAGLSRSSDNIEEDRKKVGEQLRSANADLSRLSAEKEKSRNLIHSLEVEIRDVDAELSGARGKLREKTTLMERIEEFKSQNSENRDAVRAHDRDIELINPLIEEAKAKYEDVNRRADEKAKQLHADANKVSNNLRHLKEEDDQIKAYVRRGGPKQLEKTEGEIEELKQQESRIETDMNEITRRLKKIQDHAQDTETMRRTITDNIRYRKAKRSIDNIQKQIKDLESSNAERDRTHYENEGTKWQYEATRLTTERTSVFSTIRARDDDLQERINEYNKNFKGAAMKYKEAHIKVETTKAAIEDLGRYGGALDKAIMKYHSLKMEQINDNLGELWKSAYRGTDIDTIRIRSDNESAKGNRSYNYRVVMVKQDTEMDMRGRCSAGQKVLASIVIRLALSESFGANCGLIALDEPTTNLDTENIRGLARSLSEIIRIRQKQANFQLIVITHDENFLRDMHCDDYADNYYKVSRNADQQSTIEPRQISELM</sequence>
<dbReference type="GO" id="GO:0000794">
    <property type="term" value="C:condensed nuclear chromosome"/>
    <property type="evidence" value="ECO:0007669"/>
    <property type="project" value="TreeGrafter"/>
</dbReference>
<evidence type="ECO:0000256" key="13">
    <source>
        <dbReference type="ARBA" id="ARBA00023242"/>
    </source>
</evidence>
<name>A0A9P9EJQ1_9PLEO</name>
<feature type="coiled-coil region" evidence="15">
    <location>
        <begin position="278"/>
        <end position="333"/>
    </location>
</feature>
<evidence type="ECO:0000256" key="1">
    <source>
        <dbReference type="ARBA" id="ARBA00001947"/>
    </source>
</evidence>
<dbReference type="FunFam" id="3.40.50.300:FF:001195">
    <property type="entry name" value="DNA repair protein rad50"/>
    <property type="match status" value="1"/>
</dbReference>